<evidence type="ECO:0000313" key="1">
    <source>
        <dbReference type="EMBL" id="KAK0630328.1"/>
    </source>
</evidence>
<gene>
    <name evidence="1" type="ORF">B0T17DRAFT_528135</name>
</gene>
<dbReference type="EMBL" id="JAULSR010000002">
    <property type="protein sequence ID" value="KAK0630328.1"/>
    <property type="molecule type" value="Genomic_DNA"/>
</dbReference>
<accession>A0AA39XAG2</accession>
<name>A0AA39XAG2_9PEZI</name>
<evidence type="ECO:0000313" key="2">
    <source>
        <dbReference type="Proteomes" id="UP001174934"/>
    </source>
</evidence>
<organism evidence="1 2">
    <name type="scientific">Bombardia bombarda</name>
    <dbReference type="NCBI Taxonomy" id="252184"/>
    <lineage>
        <taxon>Eukaryota</taxon>
        <taxon>Fungi</taxon>
        <taxon>Dikarya</taxon>
        <taxon>Ascomycota</taxon>
        <taxon>Pezizomycotina</taxon>
        <taxon>Sordariomycetes</taxon>
        <taxon>Sordariomycetidae</taxon>
        <taxon>Sordariales</taxon>
        <taxon>Lasiosphaeriaceae</taxon>
        <taxon>Bombardia</taxon>
    </lineage>
</organism>
<dbReference type="Proteomes" id="UP001174934">
    <property type="component" value="Unassembled WGS sequence"/>
</dbReference>
<dbReference type="AlphaFoldDB" id="A0AA39XAG2"/>
<reference evidence="1" key="1">
    <citation type="submission" date="2023-06" db="EMBL/GenBank/DDBJ databases">
        <title>Genome-scale phylogeny and comparative genomics of the fungal order Sordariales.</title>
        <authorList>
            <consortium name="Lawrence Berkeley National Laboratory"/>
            <person name="Hensen N."/>
            <person name="Bonometti L."/>
            <person name="Westerberg I."/>
            <person name="Brannstrom I.O."/>
            <person name="Guillou S."/>
            <person name="Cros-Aarteil S."/>
            <person name="Calhoun S."/>
            <person name="Haridas S."/>
            <person name="Kuo A."/>
            <person name="Mondo S."/>
            <person name="Pangilinan J."/>
            <person name="Riley R."/>
            <person name="LaButti K."/>
            <person name="Andreopoulos B."/>
            <person name="Lipzen A."/>
            <person name="Chen C."/>
            <person name="Yanf M."/>
            <person name="Daum C."/>
            <person name="Ng V."/>
            <person name="Clum A."/>
            <person name="Steindorff A."/>
            <person name="Ohm R."/>
            <person name="Martin F."/>
            <person name="Silar P."/>
            <person name="Natvig D."/>
            <person name="Lalanne C."/>
            <person name="Gautier V."/>
            <person name="Ament-velasquez S.L."/>
            <person name="Kruys A."/>
            <person name="Hutchinson M.I."/>
            <person name="Powell A.J."/>
            <person name="Barry K."/>
            <person name="Miller A.N."/>
            <person name="Grigoriev I.V."/>
            <person name="Debuchy R."/>
            <person name="Gladieux P."/>
            <person name="Thoren M.H."/>
            <person name="Johannesson H."/>
        </authorList>
    </citation>
    <scope>NUCLEOTIDE SEQUENCE</scope>
    <source>
        <strain evidence="1">SMH3391-2</strain>
    </source>
</reference>
<sequence>MHFIIKMPPIKPIMELGPEPSPKTITGPVTHNVVSRYLKRDALQELLEELFPGQKDFKITQLDDQWRFTAPRKVEDEEIDKIREDY</sequence>
<comment type="caution">
    <text evidence="1">The sequence shown here is derived from an EMBL/GenBank/DDBJ whole genome shotgun (WGS) entry which is preliminary data.</text>
</comment>
<protein>
    <submittedName>
        <fullName evidence="1">Uncharacterized protein</fullName>
    </submittedName>
</protein>
<keyword evidence="2" id="KW-1185">Reference proteome</keyword>
<proteinExistence type="predicted"/>